<reference evidence="3 4" key="1">
    <citation type="submission" date="2019-03" db="EMBL/GenBank/DDBJ databases">
        <title>Genomic Encyclopedia of Type Strains, Phase IV (KMG-IV): sequencing the most valuable type-strain genomes for metagenomic binning, comparative biology and taxonomic classification.</title>
        <authorList>
            <person name="Goeker M."/>
        </authorList>
    </citation>
    <scope>NUCLEOTIDE SEQUENCE [LARGE SCALE GENOMIC DNA]</scope>
    <source>
        <strain evidence="3 4">DSM 103792</strain>
    </source>
</reference>
<dbReference type="PANTHER" id="PTHR35861">
    <property type="match status" value="1"/>
</dbReference>
<dbReference type="Gene3D" id="3.40.50.11780">
    <property type="match status" value="1"/>
</dbReference>
<dbReference type="InterPro" id="IPR052042">
    <property type="entry name" value="Tail_sheath_structural"/>
</dbReference>
<organism evidence="3 4">
    <name type="scientific">Permianibacter aggregans</name>
    <dbReference type="NCBI Taxonomy" id="1510150"/>
    <lineage>
        <taxon>Bacteria</taxon>
        <taxon>Pseudomonadati</taxon>
        <taxon>Pseudomonadota</taxon>
        <taxon>Gammaproteobacteria</taxon>
        <taxon>Pseudomonadales</taxon>
        <taxon>Pseudomonadaceae</taxon>
        <taxon>Permianibacter</taxon>
    </lineage>
</organism>
<dbReference type="RefSeq" id="WP_133590499.1">
    <property type="nucleotide sequence ID" value="NZ_CP037953.1"/>
</dbReference>
<accession>A0A4R6UPF5</accession>
<evidence type="ECO:0000259" key="2">
    <source>
        <dbReference type="Pfam" id="PF17482"/>
    </source>
</evidence>
<comment type="caution">
    <text evidence="3">The sequence shown here is derived from an EMBL/GenBank/DDBJ whole genome shotgun (WGS) entry which is preliminary data.</text>
</comment>
<gene>
    <name evidence="3" type="ORF">EV696_10846</name>
</gene>
<evidence type="ECO:0000256" key="1">
    <source>
        <dbReference type="ARBA" id="ARBA00008005"/>
    </source>
</evidence>
<keyword evidence="4" id="KW-1185">Reference proteome</keyword>
<dbReference type="Proteomes" id="UP000295375">
    <property type="component" value="Unassembled WGS sequence"/>
</dbReference>
<sequence length="466" mass="51025">MPAYKTPDVYVEEISIFPPSVAEVGTAIPAFIGYTEKAQRVKADDLLLVPTKIYSLKEYEALYGMPQAADIDVALTSTATGYSLTGVTPPTPKYLLYYAVKMYFDNGGSQCYICSVDKYSEEDISLTGDGDSAGLQDGLNAIALQDEPTLLVIPEAIKLSDVNYATLSQAMLTQCGKLQDRFAVMDLFNGDKGHNTTPVLDLAAERGRYGTSNLKYGAVYYPFLKTALNHYVNVGETNVKVTIGADPEVTLASLKESKTAAYNLAKSAIADYYVTLPPSSSVVGVYAATDANRGVWKAPANVSLNQVIEPVVRLDNQLQENFNVDTDGGKSINAIRAFAGKGTLVWGARTLAGNDNEWRYVSVRRFFNMVEESIKKSTHWAVFENNDANTWIKVRGMIENYLIDKWREGALAGATPKEAFFVRCGLGTTMNAQDILEGRMNVEIGMAVVRPAEFIILKFSHMLQTS</sequence>
<comment type="similarity">
    <text evidence="1">Belongs to the myoviridae tail sheath protein family.</text>
</comment>
<name>A0A4R6UPF5_9GAMM</name>
<evidence type="ECO:0000313" key="4">
    <source>
        <dbReference type="Proteomes" id="UP000295375"/>
    </source>
</evidence>
<dbReference type="OrthoDB" id="9767864at2"/>
<dbReference type="Pfam" id="PF17482">
    <property type="entry name" value="Phage_sheath_1C"/>
    <property type="match status" value="1"/>
</dbReference>
<protein>
    <recommendedName>
        <fullName evidence="2">Tail sheath protein C-terminal domain-containing protein</fullName>
    </recommendedName>
</protein>
<dbReference type="EMBL" id="SNYM01000008">
    <property type="protein sequence ID" value="TDQ48066.1"/>
    <property type="molecule type" value="Genomic_DNA"/>
</dbReference>
<evidence type="ECO:0000313" key="3">
    <source>
        <dbReference type="EMBL" id="TDQ48066.1"/>
    </source>
</evidence>
<dbReference type="PANTHER" id="PTHR35861:SF1">
    <property type="entry name" value="PHAGE TAIL SHEATH PROTEIN"/>
    <property type="match status" value="1"/>
</dbReference>
<proteinExistence type="inferred from homology"/>
<dbReference type="AlphaFoldDB" id="A0A4R6UPF5"/>
<feature type="domain" description="Tail sheath protein C-terminal" evidence="2">
    <location>
        <begin position="355"/>
        <end position="458"/>
    </location>
</feature>
<dbReference type="InterPro" id="IPR020287">
    <property type="entry name" value="Tail_sheath_C"/>
</dbReference>